<evidence type="ECO:0000313" key="4">
    <source>
        <dbReference type="Proteomes" id="UP000198287"/>
    </source>
</evidence>
<feature type="region of interest" description="Disordered" evidence="1">
    <location>
        <begin position="597"/>
        <end position="625"/>
    </location>
</feature>
<proteinExistence type="predicted"/>
<keyword evidence="2" id="KW-0732">Signal</keyword>
<reference evidence="3 4" key="1">
    <citation type="submission" date="2015-12" db="EMBL/GenBank/DDBJ databases">
        <title>The genome of Folsomia candida.</title>
        <authorList>
            <person name="Faddeeva A."/>
            <person name="Derks M.F."/>
            <person name="Anvar Y."/>
            <person name="Smit S."/>
            <person name="Van Straalen N."/>
            <person name="Roelofs D."/>
        </authorList>
    </citation>
    <scope>NUCLEOTIDE SEQUENCE [LARGE SCALE GENOMIC DNA]</scope>
    <source>
        <strain evidence="3 4">VU population</strain>
        <tissue evidence="3">Whole body</tissue>
    </source>
</reference>
<feature type="region of interest" description="Disordered" evidence="1">
    <location>
        <begin position="100"/>
        <end position="131"/>
    </location>
</feature>
<feature type="compositionally biased region" description="Polar residues" evidence="1">
    <location>
        <begin position="280"/>
        <end position="323"/>
    </location>
</feature>
<dbReference type="Proteomes" id="UP000198287">
    <property type="component" value="Unassembled WGS sequence"/>
</dbReference>
<feature type="region of interest" description="Disordered" evidence="1">
    <location>
        <begin position="340"/>
        <end position="366"/>
    </location>
</feature>
<accession>A0A226EP19</accession>
<feature type="compositionally biased region" description="Polar residues" evidence="1">
    <location>
        <begin position="833"/>
        <end position="844"/>
    </location>
</feature>
<dbReference type="EMBL" id="LNIX01000002">
    <property type="protein sequence ID" value="OXA59030.1"/>
    <property type="molecule type" value="Genomic_DNA"/>
</dbReference>
<evidence type="ECO:0000256" key="1">
    <source>
        <dbReference type="SAM" id="MobiDB-lite"/>
    </source>
</evidence>
<feature type="compositionally biased region" description="Low complexity" evidence="1">
    <location>
        <begin position="822"/>
        <end position="832"/>
    </location>
</feature>
<comment type="caution">
    <text evidence="3">The sequence shown here is derived from an EMBL/GenBank/DDBJ whole genome shotgun (WGS) entry which is preliminary data.</text>
</comment>
<gene>
    <name evidence="3" type="ORF">Fcan01_05520</name>
</gene>
<feature type="compositionally biased region" description="Low complexity" evidence="1">
    <location>
        <begin position="718"/>
        <end position="734"/>
    </location>
</feature>
<evidence type="ECO:0000313" key="3">
    <source>
        <dbReference type="EMBL" id="OXA59030.1"/>
    </source>
</evidence>
<feature type="chain" id="PRO_5013370790" evidence="2">
    <location>
        <begin position="25"/>
        <end position="858"/>
    </location>
</feature>
<feature type="region of interest" description="Disordered" evidence="1">
    <location>
        <begin position="383"/>
        <end position="414"/>
    </location>
</feature>
<feature type="compositionally biased region" description="Polar residues" evidence="1">
    <location>
        <begin position="151"/>
        <end position="168"/>
    </location>
</feature>
<feature type="region of interest" description="Disordered" evidence="1">
    <location>
        <begin position="655"/>
        <end position="695"/>
    </location>
</feature>
<evidence type="ECO:0000256" key="2">
    <source>
        <dbReference type="SAM" id="SignalP"/>
    </source>
</evidence>
<feature type="compositionally biased region" description="Pro residues" evidence="1">
    <location>
        <begin position="742"/>
        <end position="751"/>
    </location>
</feature>
<feature type="compositionally biased region" description="Low complexity" evidence="1">
    <location>
        <begin position="607"/>
        <end position="622"/>
    </location>
</feature>
<feature type="compositionally biased region" description="Polar residues" evidence="1">
    <location>
        <begin position="182"/>
        <end position="213"/>
    </location>
</feature>
<name>A0A226EP19_FOLCA</name>
<feature type="region of interest" description="Disordered" evidence="1">
    <location>
        <begin position="816"/>
        <end position="846"/>
    </location>
</feature>
<feature type="compositionally biased region" description="Polar residues" evidence="1">
    <location>
        <begin position="678"/>
        <end position="695"/>
    </location>
</feature>
<organism evidence="3 4">
    <name type="scientific">Folsomia candida</name>
    <name type="common">Springtail</name>
    <dbReference type="NCBI Taxonomy" id="158441"/>
    <lineage>
        <taxon>Eukaryota</taxon>
        <taxon>Metazoa</taxon>
        <taxon>Ecdysozoa</taxon>
        <taxon>Arthropoda</taxon>
        <taxon>Hexapoda</taxon>
        <taxon>Collembola</taxon>
        <taxon>Entomobryomorpha</taxon>
        <taxon>Isotomoidea</taxon>
        <taxon>Isotomidae</taxon>
        <taxon>Proisotominae</taxon>
        <taxon>Folsomia</taxon>
    </lineage>
</organism>
<feature type="region of interest" description="Disordered" evidence="1">
    <location>
        <begin position="151"/>
        <end position="229"/>
    </location>
</feature>
<dbReference type="AlphaFoldDB" id="A0A226EP19"/>
<feature type="signal peptide" evidence="2">
    <location>
        <begin position="1"/>
        <end position="24"/>
    </location>
</feature>
<protein>
    <submittedName>
        <fullName evidence="3">Uncharacterized protein</fullName>
    </submittedName>
</protein>
<keyword evidence="4" id="KW-1185">Reference proteome</keyword>
<feature type="compositionally biased region" description="Polar residues" evidence="1">
    <location>
        <begin position="383"/>
        <end position="404"/>
    </location>
</feature>
<feature type="compositionally biased region" description="Low complexity" evidence="1">
    <location>
        <begin position="664"/>
        <end position="676"/>
    </location>
</feature>
<feature type="region of interest" description="Disordered" evidence="1">
    <location>
        <begin position="280"/>
        <end position="325"/>
    </location>
</feature>
<feature type="region of interest" description="Disordered" evidence="1">
    <location>
        <begin position="718"/>
        <end position="761"/>
    </location>
</feature>
<sequence length="858" mass="94740">MKTLGNKFTVIFIILFCGSGVLLSQEASAEAPNGTNNEKYSDIIPKGIDPMDTFAYSLLIEHLKRPPSRISTDGKPIEHGYYVIDTHRKADGSPIHFERNDFSGGLTDQVLPPLQSSKSEYSAGGGGVASTYQQSTDQNVASSFHEEIKLSSGNTRDLSNISLTSTTEPPLPHLAQDVHPPNVNSTSEYQQSHNQQQTHDHGSVSSQTTTTSAPVDAPNPVESSYQKHPNFPQLHTLSEQLKFLSESLKQLQLLSRPGVGASEQQQSHPHVSQSIINHQNTTSQEPPNLQQQQVTPAHTSNSDLGVSSTVPTIGYQTSQSSEPQMRLPEDLGTHIMTLHKTNVPSTDSPLPSPQASPGPNELEHGIPTNLNEEMDLLEASLRNQEYSQSQGSPGSAPNVHETTNSPPPSHLQQNYHNLHHHANLKPTVVDKVITNGLISAHNLPVKYHHSVSHKIPGQQVPVNNHPGFVPNSAQPYYDHSQYDNNSPVIFKNQHFSIQGSPLAQTHYFKTGSHHQEQTNYEGNSYQQEQQTPITTNKYFQPNIISRPPLQINAHSHFPIISRDNTIQKAVEILNNYSDAFLENIILTEQQQQHKKVKQQPTPNNFHVPVVTSTSPPTTPVTTRSPIQNSQIKIQPFSESGVDYPQTISATTSIPLIRQPSPTPQQINVQQQQTFEQYSPKNVQTDSQFSEQNTRPYSDKIQFKPAYARVILRNGQQQHGLSSQLSENIESSSSITNKYSFPNSPPSPPNRPPLHHYPSDGTIIKSNSILKPQFSAPDMLFQNTRQIEQVLKSAVLPTPKASSQSSAKYSTIFIRPQVGGGSSSSESWKTASSEVQSRIPSTNAEPLNHEGFKSFGKIF</sequence>
<feature type="compositionally biased region" description="Polar residues" evidence="1">
    <location>
        <begin position="340"/>
        <end position="349"/>
    </location>
</feature>